<dbReference type="InterPro" id="IPR001387">
    <property type="entry name" value="Cro/C1-type_HTH"/>
</dbReference>
<organism evidence="2 3">
    <name type="scientific">Candidatus Galligastranaerophilus intestinavium</name>
    <dbReference type="NCBI Taxonomy" id="2840836"/>
    <lineage>
        <taxon>Bacteria</taxon>
        <taxon>Candidatus Galligastranaerophilus</taxon>
    </lineage>
</organism>
<dbReference type="AlphaFoldDB" id="A0A9D1JXV4"/>
<dbReference type="SUPFAM" id="SSF47413">
    <property type="entry name" value="lambda repressor-like DNA-binding domains"/>
    <property type="match status" value="1"/>
</dbReference>
<evidence type="ECO:0000259" key="1">
    <source>
        <dbReference type="Pfam" id="PF13443"/>
    </source>
</evidence>
<feature type="domain" description="HTH cro/C1-type" evidence="1">
    <location>
        <begin position="18"/>
        <end position="77"/>
    </location>
</feature>
<dbReference type="Proteomes" id="UP000886865">
    <property type="component" value="Unassembled WGS sequence"/>
</dbReference>
<accession>A0A9D1JXV4</accession>
<dbReference type="GO" id="GO:0003677">
    <property type="term" value="F:DNA binding"/>
    <property type="evidence" value="ECO:0007669"/>
    <property type="project" value="InterPro"/>
</dbReference>
<evidence type="ECO:0000313" key="3">
    <source>
        <dbReference type="Proteomes" id="UP000886865"/>
    </source>
</evidence>
<dbReference type="Gene3D" id="1.10.260.40">
    <property type="entry name" value="lambda repressor-like DNA-binding domains"/>
    <property type="match status" value="1"/>
</dbReference>
<dbReference type="InterPro" id="IPR010982">
    <property type="entry name" value="Lambda_DNA-bd_dom_sf"/>
</dbReference>
<proteinExistence type="predicted"/>
<dbReference type="EMBL" id="DVJQ01000049">
    <property type="protein sequence ID" value="HIS74540.1"/>
    <property type="molecule type" value="Genomic_DNA"/>
</dbReference>
<dbReference type="Pfam" id="PF13443">
    <property type="entry name" value="HTH_26"/>
    <property type="match status" value="1"/>
</dbReference>
<name>A0A9D1JXV4_9BACT</name>
<gene>
    <name evidence="2" type="ORF">IAA86_05935</name>
</gene>
<sequence length="190" mass="22286">MSMKNKPIVNEKSSQKVAKFLEENKLHKKDFAQMIGVTLSYVYNLIDETIPFSSRATTLERIATVMDIRPEDFIEYQIPQDPPVYNENLEFLKDTIKHNNLSTVEFLKMFERKKRLNLVDILRGAKPLQIDFLELKNISDALNMSNDELYELWQRRLLEFLTDGGFNVEKNKKLVEAMFNGAKEYVKSQK</sequence>
<evidence type="ECO:0000313" key="2">
    <source>
        <dbReference type="EMBL" id="HIS74540.1"/>
    </source>
</evidence>
<protein>
    <submittedName>
        <fullName evidence="2">Helix-turn-helix transcriptional regulator</fullName>
    </submittedName>
</protein>
<comment type="caution">
    <text evidence="2">The sequence shown here is derived from an EMBL/GenBank/DDBJ whole genome shotgun (WGS) entry which is preliminary data.</text>
</comment>
<dbReference type="CDD" id="cd00093">
    <property type="entry name" value="HTH_XRE"/>
    <property type="match status" value="1"/>
</dbReference>
<reference evidence="2" key="2">
    <citation type="journal article" date="2021" name="PeerJ">
        <title>Extensive microbial diversity within the chicken gut microbiome revealed by metagenomics and culture.</title>
        <authorList>
            <person name="Gilroy R."/>
            <person name="Ravi A."/>
            <person name="Getino M."/>
            <person name="Pursley I."/>
            <person name="Horton D.L."/>
            <person name="Alikhan N.F."/>
            <person name="Baker D."/>
            <person name="Gharbi K."/>
            <person name="Hall N."/>
            <person name="Watson M."/>
            <person name="Adriaenssens E.M."/>
            <person name="Foster-Nyarko E."/>
            <person name="Jarju S."/>
            <person name="Secka A."/>
            <person name="Antonio M."/>
            <person name="Oren A."/>
            <person name="Chaudhuri R.R."/>
            <person name="La Ragione R."/>
            <person name="Hildebrand F."/>
            <person name="Pallen M.J."/>
        </authorList>
    </citation>
    <scope>NUCLEOTIDE SEQUENCE</scope>
    <source>
        <strain evidence="2">CHK152-2871</strain>
    </source>
</reference>
<reference evidence="2" key="1">
    <citation type="submission" date="2020-10" db="EMBL/GenBank/DDBJ databases">
        <authorList>
            <person name="Gilroy R."/>
        </authorList>
    </citation>
    <scope>NUCLEOTIDE SEQUENCE</scope>
    <source>
        <strain evidence="2">CHK152-2871</strain>
    </source>
</reference>